<feature type="chain" id="PRO_5036059920" evidence="1">
    <location>
        <begin position="29"/>
        <end position="100"/>
    </location>
</feature>
<dbReference type="EMBL" id="AP018515">
    <property type="protein sequence ID" value="BBC78630.1"/>
    <property type="molecule type" value="Genomic_DNA"/>
</dbReference>
<evidence type="ECO:0000256" key="1">
    <source>
        <dbReference type="SAM" id="SignalP"/>
    </source>
</evidence>
<feature type="signal peptide" evidence="1">
    <location>
        <begin position="1"/>
        <end position="28"/>
    </location>
</feature>
<accession>A0A2Z5ZDL7</accession>
<evidence type="ECO:0000313" key="4">
    <source>
        <dbReference type="Proteomes" id="UP000032670"/>
    </source>
</evidence>
<organism evidence="2 5">
    <name type="scientific">Acetobacter orientalis</name>
    <dbReference type="NCBI Taxonomy" id="146474"/>
    <lineage>
        <taxon>Bacteria</taxon>
        <taxon>Pseudomonadati</taxon>
        <taxon>Pseudomonadota</taxon>
        <taxon>Alphaproteobacteria</taxon>
        <taxon>Acetobacterales</taxon>
        <taxon>Acetobacteraceae</taxon>
        <taxon>Acetobacter</taxon>
    </lineage>
</organism>
<dbReference type="RefSeq" id="WP_052946420.1">
    <property type="nucleotide sequence ID" value="NZ_BAMX01000024.1"/>
</dbReference>
<protein>
    <submittedName>
        <fullName evidence="2">Uncharacterized protein</fullName>
    </submittedName>
</protein>
<dbReference type="GeneID" id="76204888"/>
<proteinExistence type="predicted"/>
<dbReference type="KEGG" id="aot:AcetOri_orf00423"/>
<keyword evidence="1" id="KW-0732">Signal</keyword>
<accession>A0A0D6NL28</accession>
<keyword evidence="4" id="KW-1185">Reference proteome</keyword>
<evidence type="ECO:0000313" key="3">
    <source>
        <dbReference type="EMBL" id="GAN66749.1"/>
    </source>
</evidence>
<sequence length="100" mass="10780">MRPRLMRCVLTLVGVSSVAALSGTSAHAERVISDLEASKLTFAALTAAPPVVPVRHSFRTAHNAHHVTVVARAKPAHGMVRLVSYHAKHATPHAVKRHRT</sequence>
<evidence type="ECO:0000313" key="5">
    <source>
        <dbReference type="Proteomes" id="UP000270034"/>
    </source>
</evidence>
<reference evidence="3 4" key="1">
    <citation type="submission" date="2012-11" db="EMBL/GenBank/DDBJ databases">
        <title>Whole genome sequence of Acetobacter orientalis 21F-2.</title>
        <authorList>
            <person name="Azuma Y."/>
            <person name="Higashiura N."/>
            <person name="Hirakawa H."/>
            <person name="Matsushita K."/>
        </authorList>
    </citation>
    <scope>NUCLEOTIDE SEQUENCE [LARGE SCALE GENOMIC DNA]</scope>
    <source>
        <strain evidence="3 4">21F-2</strain>
    </source>
</reference>
<dbReference type="AlphaFoldDB" id="A0A2Z5ZDL7"/>
<dbReference type="Proteomes" id="UP000270034">
    <property type="component" value="Chromosome"/>
</dbReference>
<dbReference type="STRING" id="1231341.Abor_024_193"/>
<dbReference type="Proteomes" id="UP000032670">
    <property type="component" value="Unassembled WGS sequence"/>
</dbReference>
<reference evidence="2 5" key="2">
    <citation type="submission" date="2018-02" db="EMBL/GenBank/DDBJ databases">
        <title>Acetobacter orientalis genome.</title>
        <authorList>
            <person name="Nakashima N."/>
            <person name="Tamura T."/>
        </authorList>
    </citation>
    <scope>NUCLEOTIDE SEQUENCE [LARGE SCALE GENOMIC DNA]</scope>
    <source>
        <strain evidence="2 5">FAN1</strain>
    </source>
</reference>
<dbReference type="EMBL" id="BAMX01000024">
    <property type="protein sequence ID" value="GAN66749.1"/>
    <property type="molecule type" value="Genomic_DNA"/>
</dbReference>
<gene>
    <name evidence="3" type="ORF">Abor_024_193</name>
    <name evidence="2" type="ORF">AcetOrient_orf00423</name>
</gene>
<evidence type="ECO:0000313" key="2">
    <source>
        <dbReference type="EMBL" id="BBC78630.1"/>
    </source>
</evidence>
<name>A0A2Z5ZDL7_9PROT</name>